<organism evidence="1 2">
    <name type="scientific">Sphagnurus paluster</name>
    <dbReference type="NCBI Taxonomy" id="117069"/>
    <lineage>
        <taxon>Eukaryota</taxon>
        <taxon>Fungi</taxon>
        <taxon>Dikarya</taxon>
        <taxon>Basidiomycota</taxon>
        <taxon>Agaricomycotina</taxon>
        <taxon>Agaricomycetes</taxon>
        <taxon>Agaricomycetidae</taxon>
        <taxon>Agaricales</taxon>
        <taxon>Tricholomatineae</taxon>
        <taxon>Lyophyllaceae</taxon>
        <taxon>Sphagnurus</taxon>
    </lineage>
</organism>
<comment type="caution">
    <text evidence="1">The sequence shown here is derived from an EMBL/GenBank/DDBJ whole genome shotgun (WGS) entry which is preliminary data.</text>
</comment>
<evidence type="ECO:0000313" key="1">
    <source>
        <dbReference type="EMBL" id="KAG5639140.1"/>
    </source>
</evidence>
<reference evidence="1" key="2">
    <citation type="submission" date="2021-10" db="EMBL/GenBank/DDBJ databases">
        <title>Phylogenomics reveals ancestral predisposition of the termite-cultivated fungus Termitomyces towards a domesticated lifestyle.</title>
        <authorList>
            <person name="Auxier B."/>
            <person name="Grum-Grzhimaylo A."/>
            <person name="Cardenas M.E."/>
            <person name="Lodge J.D."/>
            <person name="Laessoe T."/>
            <person name="Pedersen O."/>
            <person name="Smith M.E."/>
            <person name="Kuyper T.W."/>
            <person name="Franco-Molano E.A."/>
            <person name="Baroni T.J."/>
            <person name="Aanen D.K."/>
        </authorList>
    </citation>
    <scope>NUCLEOTIDE SEQUENCE</scope>
    <source>
        <strain evidence="1">D49</strain>
    </source>
</reference>
<reference evidence="1" key="1">
    <citation type="submission" date="2021-02" db="EMBL/GenBank/DDBJ databases">
        <authorList>
            <person name="Nieuwenhuis M."/>
            <person name="Van De Peppel L.J.J."/>
        </authorList>
    </citation>
    <scope>NUCLEOTIDE SEQUENCE</scope>
    <source>
        <strain evidence="1">D49</strain>
    </source>
</reference>
<proteinExistence type="predicted"/>
<evidence type="ECO:0000313" key="2">
    <source>
        <dbReference type="Proteomes" id="UP000717328"/>
    </source>
</evidence>
<dbReference type="Proteomes" id="UP000717328">
    <property type="component" value="Unassembled WGS sequence"/>
</dbReference>
<dbReference type="AlphaFoldDB" id="A0A9P7FXM8"/>
<name>A0A9P7FXM8_9AGAR</name>
<sequence>MPRQPNADISVVPPPLPLPTFLSIIANIDTNSDTGRALPVEGPCVQFFGFPVDKDDDLYRKVVDQEWTNVTPDVVEIKDLHKLYSLPNLEAVCDRLQHETHHNVRIFTIMEKTGPAKFDLRLRSMITLAILFLRQILQRSPTCRNARWRT</sequence>
<protein>
    <submittedName>
        <fullName evidence="1">Uncharacterized protein</fullName>
    </submittedName>
</protein>
<dbReference type="EMBL" id="JABCKI010005730">
    <property type="protein sequence ID" value="KAG5639140.1"/>
    <property type="molecule type" value="Genomic_DNA"/>
</dbReference>
<keyword evidence="2" id="KW-1185">Reference proteome</keyword>
<accession>A0A9P7FXM8</accession>
<gene>
    <name evidence="1" type="ORF">H0H81_006399</name>
</gene>